<dbReference type="EMBL" id="LXQA010297760">
    <property type="protein sequence ID" value="MCI41904.1"/>
    <property type="molecule type" value="Genomic_DNA"/>
</dbReference>
<keyword evidence="1" id="KW-0812">Transmembrane</keyword>
<comment type="caution">
    <text evidence="2">The sequence shown here is derived from an EMBL/GenBank/DDBJ whole genome shotgun (WGS) entry which is preliminary data.</text>
</comment>
<feature type="transmembrane region" description="Helical" evidence="1">
    <location>
        <begin position="30"/>
        <end position="51"/>
    </location>
</feature>
<evidence type="ECO:0000313" key="3">
    <source>
        <dbReference type="Proteomes" id="UP000265520"/>
    </source>
</evidence>
<evidence type="ECO:0000256" key="1">
    <source>
        <dbReference type="SAM" id="Phobius"/>
    </source>
</evidence>
<proteinExistence type="predicted"/>
<organism evidence="2 3">
    <name type="scientific">Trifolium medium</name>
    <dbReference type="NCBI Taxonomy" id="97028"/>
    <lineage>
        <taxon>Eukaryota</taxon>
        <taxon>Viridiplantae</taxon>
        <taxon>Streptophyta</taxon>
        <taxon>Embryophyta</taxon>
        <taxon>Tracheophyta</taxon>
        <taxon>Spermatophyta</taxon>
        <taxon>Magnoliopsida</taxon>
        <taxon>eudicotyledons</taxon>
        <taxon>Gunneridae</taxon>
        <taxon>Pentapetalae</taxon>
        <taxon>rosids</taxon>
        <taxon>fabids</taxon>
        <taxon>Fabales</taxon>
        <taxon>Fabaceae</taxon>
        <taxon>Papilionoideae</taxon>
        <taxon>50 kb inversion clade</taxon>
        <taxon>NPAAA clade</taxon>
        <taxon>Hologalegina</taxon>
        <taxon>IRL clade</taxon>
        <taxon>Trifolieae</taxon>
        <taxon>Trifolium</taxon>
    </lineage>
</organism>
<keyword evidence="1" id="KW-0472">Membrane</keyword>
<sequence>MVAMTIKGNISFGVPPGYSSSLKPSTGLPLSLGSVVSVLTEHISAILFFVVPPDLPLGVDGPLVMDVVVRLLFSVFFLFGSPVVGLFGDLMSHPVIAATNGLLPG</sequence>
<keyword evidence="3" id="KW-1185">Reference proteome</keyword>
<name>A0A392S0N9_9FABA</name>
<feature type="non-terminal residue" evidence="2">
    <location>
        <position position="105"/>
    </location>
</feature>
<dbReference type="AlphaFoldDB" id="A0A392S0N9"/>
<accession>A0A392S0N9</accession>
<protein>
    <submittedName>
        <fullName evidence="2">Uncharacterized protein</fullName>
    </submittedName>
</protein>
<keyword evidence="1" id="KW-1133">Transmembrane helix</keyword>
<evidence type="ECO:0000313" key="2">
    <source>
        <dbReference type="EMBL" id="MCI41904.1"/>
    </source>
</evidence>
<reference evidence="2 3" key="1">
    <citation type="journal article" date="2018" name="Front. Plant Sci.">
        <title>Red Clover (Trifolium pratense) and Zigzag Clover (T. medium) - A Picture of Genomic Similarities and Differences.</title>
        <authorList>
            <person name="Dluhosova J."/>
            <person name="Istvanek J."/>
            <person name="Nedelnik J."/>
            <person name="Repkova J."/>
        </authorList>
    </citation>
    <scope>NUCLEOTIDE SEQUENCE [LARGE SCALE GENOMIC DNA]</scope>
    <source>
        <strain evidence="3">cv. 10/8</strain>
        <tissue evidence="2">Leaf</tissue>
    </source>
</reference>
<dbReference type="Proteomes" id="UP000265520">
    <property type="component" value="Unassembled WGS sequence"/>
</dbReference>
<feature type="transmembrane region" description="Helical" evidence="1">
    <location>
        <begin position="71"/>
        <end position="90"/>
    </location>
</feature>